<evidence type="ECO:0000256" key="1">
    <source>
        <dbReference type="SAM" id="MobiDB-lite"/>
    </source>
</evidence>
<evidence type="ECO:0000313" key="2">
    <source>
        <dbReference type="EMBL" id="KAF6420671.1"/>
    </source>
</evidence>
<keyword evidence="3" id="KW-1185">Reference proteome</keyword>
<comment type="caution">
    <text evidence="2">The sequence shown here is derived from an EMBL/GenBank/DDBJ whole genome shotgun (WGS) entry which is preliminary data.</text>
</comment>
<feature type="region of interest" description="Disordered" evidence="1">
    <location>
        <begin position="118"/>
        <end position="149"/>
    </location>
</feature>
<dbReference type="Proteomes" id="UP000550707">
    <property type="component" value="Unassembled WGS sequence"/>
</dbReference>
<dbReference type="AlphaFoldDB" id="A0A7J8DC04"/>
<protein>
    <submittedName>
        <fullName evidence="2">Uncharacterized protein</fullName>
    </submittedName>
</protein>
<gene>
    <name evidence="2" type="ORF">HJG59_009394</name>
</gene>
<accession>A0A7J8DC04</accession>
<sequence length="173" mass="19454">MNCSELQLTQAYVTLRERWPAAPARREGSSSATLPAATAGSGAGWALHPPWEQSPARSQQRGAKPAARSTHRFMAAQKTPNHPRRRGTRRATLPHGPQGTQAHPMQVGQLQNRWLGHRHQGRHPCGQGDRGYPKDSFPSLKRRRTPSSEEHFNRTYVWLKLSLPWRPGVRLTP</sequence>
<name>A0A7J8DC04_MOLMO</name>
<feature type="region of interest" description="Disordered" evidence="1">
    <location>
        <begin position="23"/>
        <end position="103"/>
    </location>
</feature>
<dbReference type="InParanoid" id="A0A7J8DC04"/>
<reference evidence="2 3" key="1">
    <citation type="journal article" date="2020" name="Nature">
        <title>Six reference-quality genomes reveal evolution of bat adaptations.</title>
        <authorList>
            <person name="Jebb D."/>
            <person name="Huang Z."/>
            <person name="Pippel M."/>
            <person name="Hughes G.M."/>
            <person name="Lavrichenko K."/>
            <person name="Devanna P."/>
            <person name="Winkler S."/>
            <person name="Jermiin L.S."/>
            <person name="Skirmuntt E.C."/>
            <person name="Katzourakis A."/>
            <person name="Burkitt-Gray L."/>
            <person name="Ray D.A."/>
            <person name="Sullivan K.A.M."/>
            <person name="Roscito J.G."/>
            <person name="Kirilenko B.M."/>
            <person name="Davalos L.M."/>
            <person name="Corthals A.P."/>
            <person name="Power M.L."/>
            <person name="Jones G."/>
            <person name="Ransome R.D."/>
            <person name="Dechmann D.K.N."/>
            <person name="Locatelli A.G."/>
            <person name="Puechmaille S.J."/>
            <person name="Fedrigo O."/>
            <person name="Jarvis E.D."/>
            <person name="Hiller M."/>
            <person name="Vernes S.C."/>
            <person name="Myers E.W."/>
            <person name="Teeling E.C."/>
        </authorList>
    </citation>
    <scope>NUCLEOTIDE SEQUENCE [LARGE SCALE GENOMIC DNA]</scope>
    <source>
        <strain evidence="2">MMolMol1</strain>
        <tissue evidence="2">Muscle</tissue>
    </source>
</reference>
<organism evidence="2 3">
    <name type="scientific">Molossus molossus</name>
    <name type="common">Pallas' mastiff bat</name>
    <name type="synonym">Vespertilio molossus</name>
    <dbReference type="NCBI Taxonomy" id="27622"/>
    <lineage>
        <taxon>Eukaryota</taxon>
        <taxon>Metazoa</taxon>
        <taxon>Chordata</taxon>
        <taxon>Craniata</taxon>
        <taxon>Vertebrata</taxon>
        <taxon>Euteleostomi</taxon>
        <taxon>Mammalia</taxon>
        <taxon>Eutheria</taxon>
        <taxon>Laurasiatheria</taxon>
        <taxon>Chiroptera</taxon>
        <taxon>Yangochiroptera</taxon>
        <taxon>Molossidae</taxon>
        <taxon>Molossus</taxon>
    </lineage>
</organism>
<proteinExistence type="predicted"/>
<dbReference type="EMBL" id="JACASF010000018">
    <property type="protein sequence ID" value="KAF6420671.1"/>
    <property type="molecule type" value="Genomic_DNA"/>
</dbReference>
<evidence type="ECO:0000313" key="3">
    <source>
        <dbReference type="Proteomes" id="UP000550707"/>
    </source>
</evidence>